<dbReference type="AlphaFoldDB" id="A0A5A9W2U6"/>
<dbReference type="InterPro" id="IPR038078">
    <property type="entry name" value="PhoU-like_sf"/>
</dbReference>
<protein>
    <submittedName>
        <fullName evidence="2">TIGR00153 family protein</fullName>
    </submittedName>
</protein>
<evidence type="ECO:0000313" key="3">
    <source>
        <dbReference type="Proteomes" id="UP000325302"/>
    </source>
</evidence>
<name>A0A5A9W2U6_9GAMM</name>
<dbReference type="InterPro" id="IPR018445">
    <property type="entry name" value="Put_Phosphate_transp_reg"/>
</dbReference>
<sequence length="225" mass="25982">MSNNPILQMFARSPFKPMQEHVVKAQEAAAQLPDFMQALIAGDWEEAAECQRRIALLEGEADEMKRAIRQNLPGNLFLPVPRNDLLELLRMQDRIANRSKDIAGLMLGRKMEIPATIRDELVEFLDCAVKTTEQAVVAMNELDELLATGFRGREVQLVEKLIDELDRLEHDTDERERRLRNSLFQVERELYPIDVIFLYRIIDWIGDLANRAQQVGSRLQMLLAR</sequence>
<dbReference type="InterPro" id="IPR002727">
    <property type="entry name" value="DUF47"/>
</dbReference>
<dbReference type="PANTHER" id="PTHR36536">
    <property type="entry name" value="UPF0111 PROTEIN HI_1603"/>
    <property type="match status" value="1"/>
</dbReference>
<dbReference type="Gene3D" id="1.20.58.220">
    <property type="entry name" value="Phosphate transport system protein phou homolog 2, domain 2"/>
    <property type="match status" value="1"/>
</dbReference>
<dbReference type="Pfam" id="PF01865">
    <property type="entry name" value="PhoU_div"/>
    <property type="match status" value="1"/>
</dbReference>
<dbReference type="NCBIfam" id="TIGR00153">
    <property type="entry name" value="TIGR00153 family protein"/>
    <property type="match status" value="1"/>
</dbReference>
<reference evidence="2 3" key="1">
    <citation type="submission" date="2019-03" db="EMBL/GenBank/DDBJ databases">
        <title>Nitrincola sp. nov. isolated from an Indian soda lake.</title>
        <authorList>
            <person name="Joshi A."/>
            <person name="Thite S.V."/>
            <person name="Joseph N."/>
            <person name="Dhotre D."/>
            <person name="Moorthy M."/>
            <person name="Shouche Y.S."/>
        </authorList>
    </citation>
    <scope>NUCLEOTIDE SEQUENCE [LARGE SCALE GENOMIC DNA]</scope>
    <source>
        <strain evidence="2 3">MEB193</strain>
    </source>
</reference>
<organism evidence="2 3">
    <name type="scientific">Nitrincola tapanii</name>
    <dbReference type="NCBI Taxonomy" id="1708751"/>
    <lineage>
        <taxon>Bacteria</taxon>
        <taxon>Pseudomonadati</taxon>
        <taxon>Pseudomonadota</taxon>
        <taxon>Gammaproteobacteria</taxon>
        <taxon>Oceanospirillales</taxon>
        <taxon>Oceanospirillaceae</taxon>
        <taxon>Nitrincola</taxon>
    </lineage>
</organism>
<keyword evidence="3" id="KW-1185">Reference proteome</keyword>
<dbReference type="Proteomes" id="UP000325302">
    <property type="component" value="Unassembled WGS sequence"/>
</dbReference>
<dbReference type="PANTHER" id="PTHR36536:SF3">
    <property type="entry name" value="UPF0111 PROTEIN HI_1603"/>
    <property type="match status" value="1"/>
</dbReference>
<proteinExistence type="inferred from homology"/>
<evidence type="ECO:0000256" key="1">
    <source>
        <dbReference type="ARBA" id="ARBA00008591"/>
    </source>
</evidence>
<comment type="similarity">
    <text evidence="1">Belongs to the UPF0111 family.</text>
</comment>
<accession>A0A5A9W2U6</accession>
<comment type="caution">
    <text evidence="2">The sequence shown here is derived from an EMBL/GenBank/DDBJ whole genome shotgun (WGS) entry which is preliminary data.</text>
</comment>
<evidence type="ECO:0000313" key="2">
    <source>
        <dbReference type="EMBL" id="KAA0874519.1"/>
    </source>
</evidence>
<dbReference type="SUPFAM" id="SSF109755">
    <property type="entry name" value="PhoU-like"/>
    <property type="match status" value="1"/>
</dbReference>
<gene>
    <name evidence="2" type="ORF">E1H14_08835</name>
</gene>
<dbReference type="EMBL" id="SMRS01000006">
    <property type="protein sequence ID" value="KAA0874519.1"/>
    <property type="molecule type" value="Genomic_DNA"/>
</dbReference>
<dbReference type="OrthoDB" id="9780540at2"/>